<dbReference type="PANTHER" id="PTHR43409:SF16">
    <property type="entry name" value="SLR0320 PROTEIN"/>
    <property type="match status" value="1"/>
</dbReference>
<dbReference type="InterPro" id="IPR058240">
    <property type="entry name" value="rSAM_sf"/>
</dbReference>
<evidence type="ECO:0000259" key="7">
    <source>
        <dbReference type="PROSITE" id="PS51918"/>
    </source>
</evidence>
<dbReference type="EMBL" id="FOFU01000002">
    <property type="protein sequence ID" value="SEP95797.1"/>
    <property type="molecule type" value="Genomic_DNA"/>
</dbReference>
<dbReference type="AlphaFoldDB" id="A0A1H9C4A4"/>
<dbReference type="InterPro" id="IPR020612">
    <property type="entry name" value="Methylthiotransferase_CS"/>
</dbReference>
<dbReference type="InterPro" id="IPR007197">
    <property type="entry name" value="rSAM"/>
</dbReference>
<evidence type="ECO:0000313" key="8">
    <source>
        <dbReference type="EMBL" id="SEP95797.1"/>
    </source>
</evidence>
<dbReference type="GO" id="GO:0003824">
    <property type="term" value="F:catalytic activity"/>
    <property type="evidence" value="ECO:0007669"/>
    <property type="project" value="InterPro"/>
</dbReference>
<comment type="cofactor">
    <cofactor evidence="1">
        <name>[4Fe-4S] cluster</name>
        <dbReference type="ChEBI" id="CHEBI:49883"/>
    </cofactor>
</comment>
<protein>
    <submittedName>
        <fullName evidence="8">Radical SAM superfamily protein</fullName>
    </submittedName>
</protein>
<evidence type="ECO:0000256" key="2">
    <source>
        <dbReference type="ARBA" id="ARBA00022485"/>
    </source>
</evidence>
<dbReference type="OrthoDB" id="9801424at2"/>
<dbReference type="RefSeq" id="WP_074640974.1">
    <property type="nucleotide sequence ID" value="NZ_FOFU01000002.1"/>
</dbReference>
<sequence length="417" mass="48609">MKTLFLLPPSVPFYFNEGHRLLSWEVAQYMRKHTDSEVKCLDAGVLNFTYKDLLLELSNKYDLVCIQVEFDNINSLNNTIGIIKNVCRKTKVLLFGRVTVLYTKQFLQLNPDAILFSGDPESGIVGYYNSLKSNEEKATPGICTLRNGEYIFGENGEFIDQKDLEFPKIEEIPLKDYDRMYSNSKLKFSGIAGKRELTIPIGRGCPNNCSFCHIPKYQGLRDRRHSIESIIDYIKEIKNKIPFDYLSFYCPTFVLKKEWNMAFSKALIDQKMNIKWKACTELYFLDKELLETFKKSGCLRISIGLEVLTKKENLLNKHKTNQEEKLLEISKICKDLDIELNCFVIIGLPGSSIADLKYTFEILNTNNISYRQTLYSDFNNTDIDIFKNEYKLNRMYLSEDDFTDSEIEELYDLYLRK</sequence>
<evidence type="ECO:0000256" key="3">
    <source>
        <dbReference type="ARBA" id="ARBA00022691"/>
    </source>
</evidence>
<feature type="domain" description="Radical SAM core" evidence="7">
    <location>
        <begin position="191"/>
        <end position="417"/>
    </location>
</feature>
<dbReference type="PROSITE" id="PS51918">
    <property type="entry name" value="RADICAL_SAM"/>
    <property type="match status" value="1"/>
</dbReference>
<keyword evidence="3" id="KW-0949">S-adenosyl-L-methionine</keyword>
<dbReference type="GO" id="GO:0005829">
    <property type="term" value="C:cytosol"/>
    <property type="evidence" value="ECO:0007669"/>
    <property type="project" value="TreeGrafter"/>
</dbReference>
<keyword evidence="2" id="KW-0004">4Fe-4S</keyword>
<dbReference type="PROSITE" id="PS01278">
    <property type="entry name" value="MTTASE_RADICAL"/>
    <property type="match status" value="1"/>
</dbReference>
<dbReference type="PANTHER" id="PTHR43409">
    <property type="entry name" value="ANAEROBIC MAGNESIUM-PROTOPORPHYRIN IX MONOMETHYL ESTER CYCLASE-RELATED"/>
    <property type="match status" value="1"/>
</dbReference>
<organism evidence="8 9">
    <name type="scientific">Treponema bryantii</name>
    <dbReference type="NCBI Taxonomy" id="163"/>
    <lineage>
        <taxon>Bacteria</taxon>
        <taxon>Pseudomonadati</taxon>
        <taxon>Spirochaetota</taxon>
        <taxon>Spirochaetia</taxon>
        <taxon>Spirochaetales</taxon>
        <taxon>Treponemataceae</taxon>
        <taxon>Treponema</taxon>
    </lineage>
</organism>
<dbReference type="SFLD" id="SFLDS00029">
    <property type="entry name" value="Radical_SAM"/>
    <property type="match status" value="1"/>
</dbReference>
<dbReference type="InterPro" id="IPR051198">
    <property type="entry name" value="BchE-like"/>
</dbReference>
<keyword evidence="5" id="KW-0408">Iron</keyword>
<dbReference type="Proteomes" id="UP000182360">
    <property type="component" value="Unassembled WGS sequence"/>
</dbReference>
<gene>
    <name evidence="8" type="ORF">SAMN04487977_10236</name>
</gene>
<reference evidence="8 9" key="1">
    <citation type="submission" date="2016-10" db="EMBL/GenBank/DDBJ databases">
        <authorList>
            <person name="de Groot N.N."/>
        </authorList>
    </citation>
    <scope>NUCLEOTIDE SEQUENCE [LARGE SCALE GENOMIC DNA]</scope>
    <source>
        <strain evidence="8 9">B25</strain>
    </source>
</reference>
<keyword evidence="4" id="KW-0479">Metal-binding</keyword>
<dbReference type="SMART" id="SM00729">
    <property type="entry name" value="Elp3"/>
    <property type="match status" value="1"/>
</dbReference>
<dbReference type="Gene3D" id="3.80.30.20">
    <property type="entry name" value="tm_1862 like domain"/>
    <property type="match status" value="1"/>
</dbReference>
<dbReference type="InterPro" id="IPR023404">
    <property type="entry name" value="rSAM_horseshoe"/>
</dbReference>
<dbReference type="Pfam" id="PF04055">
    <property type="entry name" value="Radical_SAM"/>
    <property type="match status" value="1"/>
</dbReference>
<proteinExistence type="predicted"/>
<evidence type="ECO:0000256" key="4">
    <source>
        <dbReference type="ARBA" id="ARBA00022723"/>
    </source>
</evidence>
<dbReference type="InterPro" id="IPR006638">
    <property type="entry name" value="Elp3/MiaA/NifB-like_rSAM"/>
</dbReference>
<keyword evidence="9" id="KW-1185">Reference proteome</keyword>
<dbReference type="SUPFAM" id="SSF102114">
    <property type="entry name" value="Radical SAM enzymes"/>
    <property type="match status" value="1"/>
</dbReference>
<dbReference type="CDD" id="cd01335">
    <property type="entry name" value="Radical_SAM"/>
    <property type="match status" value="1"/>
</dbReference>
<dbReference type="GO" id="GO:0046872">
    <property type="term" value="F:metal ion binding"/>
    <property type="evidence" value="ECO:0007669"/>
    <property type="project" value="UniProtKB-KW"/>
</dbReference>
<name>A0A1H9C4A4_9SPIR</name>
<evidence type="ECO:0000256" key="1">
    <source>
        <dbReference type="ARBA" id="ARBA00001966"/>
    </source>
</evidence>
<dbReference type="SFLD" id="SFLDG01082">
    <property type="entry name" value="B12-binding_domain_containing"/>
    <property type="match status" value="1"/>
</dbReference>
<dbReference type="GO" id="GO:0051539">
    <property type="term" value="F:4 iron, 4 sulfur cluster binding"/>
    <property type="evidence" value="ECO:0007669"/>
    <property type="project" value="UniProtKB-KW"/>
</dbReference>
<evidence type="ECO:0000256" key="6">
    <source>
        <dbReference type="ARBA" id="ARBA00023014"/>
    </source>
</evidence>
<evidence type="ECO:0000313" key="9">
    <source>
        <dbReference type="Proteomes" id="UP000182360"/>
    </source>
</evidence>
<evidence type="ECO:0000256" key="5">
    <source>
        <dbReference type="ARBA" id="ARBA00023004"/>
    </source>
</evidence>
<accession>A0A1H9C4A4</accession>
<keyword evidence="6" id="KW-0411">Iron-sulfur</keyword>